<reference evidence="3" key="1">
    <citation type="journal article" date="2019" name="Int. J. Syst. Evol. Microbiol.">
        <title>The Global Catalogue of Microorganisms (GCM) 10K type strain sequencing project: providing services to taxonomists for standard genome sequencing and annotation.</title>
        <authorList>
            <consortium name="The Broad Institute Genomics Platform"/>
            <consortium name="The Broad Institute Genome Sequencing Center for Infectious Disease"/>
            <person name="Wu L."/>
            <person name="Ma J."/>
        </authorList>
    </citation>
    <scope>NUCLEOTIDE SEQUENCE [LARGE SCALE GENOMIC DNA]</scope>
    <source>
        <strain evidence="3">JCM 4602</strain>
    </source>
</reference>
<proteinExistence type="predicted"/>
<evidence type="ECO:0000313" key="2">
    <source>
        <dbReference type="EMBL" id="GGZ81300.1"/>
    </source>
</evidence>
<feature type="compositionally biased region" description="Low complexity" evidence="1">
    <location>
        <begin position="236"/>
        <end position="251"/>
    </location>
</feature>
<sequence length="457" mass="49589">MSAPAASAAVLDHPLREIVDNSVDESLVGLPGQRREPRPDGAGPGSPGVRHARVLGRDQDVVWTRSRRAEPRAWLRAVVWLVAAGLHREAGPTTLVIAGDLAARMDYRRGIVVYDLEGTARRTGTSPATVKRHVKVLRELGALVWLVHGSKRNLAAPGEPYMATATIYGAVIPAVFDEAMGHRLAGAGYEGRVCGVTEAGRERAVAQVTARSEARHHGRRRTERQRPSGRRDARVRTVSPVDNVVVDNPRSQAREPHSPGRYHRAPAVQVDGGCKDTSRERATCSTDRRLSFKISYNPDGSRRTAGQTQRGIDITQQVRPRVTWTQRASLRELEVALRPFTDAGWDWHTITAELHSWHLTWRPARPAAYIRARLAQQATAEHQTAAAELAEGWDEQAASGPLAASSPDLVRSVLDGLAEGLATYSARQAELGLDDLSDQSAAADMAAFLNSGTGAPA</sequence>
<accession>A0ABQ3CBA8</accession>
<name>A0ABQ3CBA8_9ACTN</name>
<organism evidence="2 3">
    <name type="scientific">Streptomyces rubiginosohelvolus</name>
    <dbReference type="NCBI Taxonomy" id="67362"/>
    <lineage>
        <taxon>Bacteria</taxon>
        <taxon>Bacillati</taxon>
        <taxon>Actinomycetota</taxon>
        <taxon>Actinomycetes</taxon>
        <taxon>Kitasatosporales</taxon>
        <taxon>Streptomycetaceae</taxon>
        <taxon>Streptomyces</taxon>
    </lineage>
</organism>
<evidence type="ECO:0000313" key="3">
    <source>
        <dbReference type="Proteomes" id="UP000624183"/>
    </source>
</evidence>
<feature type="region of interest" description="Disordered" evidence="1">
    <location>
        <begin position="208"/>
        <end position="282"/>
    </location>
</feature>
<keyword evidence="3" id="KW-1185">Reference proteome</keyword>
<comment type="caution">
    <text evidence="2">The sequence shown here is derived from an EMBL/GenBank/DDBJ whole genome shotgun (WGS) entry which is preliminary data.</text>
</comment>
<feature type="compositionally biased region" description="Basic and acidic residues" evidence="1">
    <location>
        <begin position="273"/>
        <end position="282"/>
    </location>
</feature>
<dbReference type="EMBL" id="BMUW01000023">
    <property type="protein sequence ID" value="GGZ81300.1"/>
    <property type="molecule type" value="Genomic_DNA"/>
</dbReference>
<evidence type="ECO:0008006" key="4">
    <source>
        <dbReference type="Google" id="ProtNLM"/>
    </source>
</evidence>
<gene>
    <name evidence="2" type="ORF">GCM10010328_64860</name>
</gene>
<evidence type="ECO:0000256" key="1">
    <source>
        <dbReference type="SAM" id="MobiDB-lite"/>
    </source>
</evidence>
<protein>
    <recommendedName>
        <fullName evidence="4">Cell wall protein</fullName>
    </recommendedName>
</protein>
<dbReference type="Proteomes" id="UP000624183">
    <property type="component" value="Unassembled WGS sequence"/>
</dbReference>
<feature type="compositionally biased region" description="Basic residues" evidence="1">
    <location>
        <begin position="214"/>
        <end position="223"/>
    </location>
</feature>
<feature type="region of interest" description="Disordered" evidence="1">
    <location>
        <begin position="22"/>
        <end position="51"/>
    </location>
</feature>
<feature type="compositionally biased region" description="Basic and acidic residues" evidence="1">
    <location>
        <begin position="224"/>
        <end position="235"/>
    </location>
</feature>